<evidence type="ECO:0000256" key="5">
    <source>
        <dbReference type="ARBA" id="ARBA00023136"/>
    </source>
</evidence>
<dbReference type="InterPro" id="IPR011701">
    <property type="entry name" value="MFS"/>
</dbReference>
<feature type="transmembrane region" description="Helical" evidence="7">
    <location>
        <begin position="308"/>
        <end position="325"/>
    </location>
</feature>
<keyword evidence="2" id="KW-0813">Transport</keyword>
<feature type="transmembrane region" description="Helical" evidence="7">
    <location>
        <begin position="170"/>
        <end position="193"/>
    </location>
</feature>
<feature type="transmembrane region" description="Helical" evidence="7">
    <location>
        <begin position="435"/>
        <end position="457"/>
    </location>
</feature>
<feature type="domain" description="Major facilitator superfamily (MFS) profile" evidence="8">
    <location>
        <begin position="18"/>
        <end position="462"/>
    </location>
</feature>
<evidence type="ECO:0000313" key="9">
    <source>
        <dbReference type="EMBL" id="MFB9463822.1"/>
    </source>
</evidence>
<evidence type="ECO:0000256" key="7">
    <source>
        <dbReference type="SAM" id="Phobius"/>
    </source>
</evidence>
<dbReference type="PRINTS" id="PR01036">
    <property type="entry name" value="TCRTETB"/>
</dbReference>
<evidence type="ECO:0000256" key="4">
    <source>
        <dbReference type="ARBA" id="ARBA00022989"/>
    </source>
</evidence>
<keyword evidence="4 7" id="KW-1133">Transmembrane helix</keyword>
<feature type="transmembrane region" description="Helical" evidence="7">
    <location>
        <begin position="337"/>
        <end position="354"/>
    </location>
</feature>
<feature type="transmembrane region" description="Helical" evidence="7">
    <location>
        <begin position="273"/>
        <end position="296"/>
    </location>
</feature>
<dbReference type="Proteomes" id="UP001589709">
    <property type="component" value="Unassembled WGS sequence"/>
</dbReference>
<dbReference type="SUPFAM" id="SSF103473">
    <property type="entry name" value="MFS general substrate transporter"/>
    <property type="match status" value="1"/>
</dbReference>
<evidence type="ECO:0000259" key="8">
    <source>
        <dbReference type="PROSITE" id="PS50850"/>
    </source>
</evidence>
<reference evidence="9 10" key="1">
    <citation type="submission" date="2024-09" db="EMBL/GenBank/DDBJ databases">
        <authorList>
            <person name="Sun Q."/>
            <person name="Mori K."/>
        </authorList>
    </citation>
    <scope>NUCLEOTIDE SEQUENCE [LARGE SCALE GENOMIC DNA]</scope>
    <source>
        <strain evidence="9 10">JCM 6917</strain>
    </source>
</reference>
<comment type="subcellular location">
    <subcellularLocation>
        <location evidence="1">Cell membrane</location>
        <topology evidence="1">Multi-pass membrane protein</topology>
    </subcellularLocation>
</comment>
<feature type="transmembrane region" description="Helical" evidence="7">
    <location>
        <begin position="107"/>
        <end position="130"/>
    </location>
</feature>
<keyword evidence="3 7" id="KW-0812">Transmembrane</keyword>
<accession>A0ABV5N0N2</accession>
<dbReference type="RefSeq" id="WP_381346218.1">
    <property type="nucleotide sequence ID" value="NZ_JBHMCY010000022.1"/>
</dbReference>
<feature type="transmembrane region" description="Helical" evidence="7">
    <location>
        <begin position="84"/>
        <end position="101"/>
    </location>
</feature>
<feature type="transmembrane region" description="Helical" evidence="7">
    <location>
        <begin position="205"/>
        <end position="226"/>
    </location>
</feature>
<dbReference type="EMBL" id="JBHMCY010000022">
    <property type="protein sequence ID" value="MFB9463822.1"/>
    <property type="molecule type" value="Genomic_DNA"/>
</dbReference>
<evidence type="ECO:0000313" key="10">
    <source>
        <dbReference type="Proteomes" id="UP001589709"/>
    </source>
</evidence>
<keyword evidence="6" id="KW-0046">Antibiotic resistance</keyword>
<protein>
    <submittedName>
        <fullName evidence="9">MFS transporter</fullName>
    </submittedName>
</protein>
<name>A0ABV5N0N2_9ACTN</name>
<gene>
    <name evidence="9" type="ORF">ACFF45_14185</name>
</gene>
<organism evidence="9 10">
    <name type="scientific">Streptomyces cinereospinus</name>
    <dbReference type="NCBI Taxonomy" id="285561"/>
    <lineage>
        <taxon>Bacteria</taxon>
        <taxon>Bacillati</taxon>
        <taxon>Actinomycetota</taxon>
        <taxon>Actinomycetes</taxon>
        <taxon>Kitasatosporales</taxon>
        <taxon>Streptomycetaceae</taxon>
        <taxon>Streptomyces</taxon>
    </lineage>
</organism>
<dbReference type="PROSITE" id="PS50850">
    <property type="entry name" value="MFS"/>
    <property type="match status" value="1"/>
</dbReference>
<dbReference type="Gene3D" id="1.20.1720.10">
    <property type="entry name" value="Multidrug resistance protein D"/>
    <property type="match status" value="1"/>
</dbReference>
<evidence type="ECO:0000256" key="3">
    <source>
        <dbReference type="ARBA" id="ARBA00022692"/>
    </source>
</evidence>
<dbReference type="InterPro" id="IPR036259">
    <property type="entry name" value="MFS_trans_sf"/>
</dbReference>
<sequence>MSRARQPGPQRPGRLGHGIVALCSVQLLVALEFSIANVALPEIRQDFHVDAQSLQWVLSGYALAYGSVLLCGGRFADAFGPRRLLLCGLAAFTVASMTAAVTPTFGLLIALRVVQGAAAAFATPAALALITSLTSGHRRVVALSWWGAGGSLGFALGAALGGVITDLAGWPAVFWTCAVLSAASALMALWWVPEHRPAVSARPDAVGAVLLAGCAAAGIMVLTLVPEALARPGSLAACLLLSAGSALALRVRRRSRETPVLPRGFLARRPIRHANLVGAWAAAAGGSMVYFVAIFMQDVLGWSELTTGLMLLPDAAAAALGARAARPLHDRLGMARTSWVGLAGIAVGMAALTGTPDEGVAAVVCVLVGTCLTGFGLVLVAVVTAVAAAARLNPDEHGVSGGLLVTTQQLGVAGGLALLLVVGEFATGAPLSETGLRICLLGGGVLAAAGCAVVAALGRSTRTPRPQDAAAR</sequence>
<dbReference type="PANTHER" id="PTHR42718">
    <property type="entry name" value="MAJOR FACILITATOR SUPERFAMILY MULTIDRUG TRANSPORTER MFSC"/>
    <property type="match status" value="1"/>
</dbReference>
<comment type="caution">
    <text evidence="9">The sequence shown here is derived from an EMBL/GenBank/DDBJ whole genome shotgun (WGS) entry which is preliminary data.</text>
</comment>
<feature type="transmembrane region" description="Helical" evidence="7">
    <location>
        <begin position="53"/>
        <end position="72"/>
    </location>
</feature>
<feature type="transmembrane region" description="Helical" evidence="7">
    <location>
        <begin position="402"/>
        <end position="423"/>
    </location>
</feature>
<proteinExistence type="predicted"/>
<dbReference type="Pfam" id="PF07690">
    <property type="entry name" value="MFS_1"/>
    <property type="match status" value="1"/>
</dbReference>
<evidence type="ECO:0000256" key="2">
    <source>
        <dbReference type="ARBA" id="ARBA00022448"/>
    </source>
</evidence>
<keyword evidence="5 7" id="KW-0472">Membrane</keyword>
<dbReference type="CDD" id="cd17321">
    <property type="entry name" value="MFS_MMR_MDR_like"/>
    <property type="match status" value="1"/>
</dbReference>
<feature type="transmembrane region" description="Helical" evidence="7">
    <location>
        <begin position="142"/>
        <end position="164"/>
    </location>
</feature>
<keyword evidence="10" id="KW-1185">Reference proteome</keyword>
<feature type="transmembrane region" description="Helical" evidence="7">
    <location>
        <begin position="20"/>
        <end position="41"/>
    </location>
</feature>
<evidence type="ECO:0000256" key="1">
    <source>
        <dbReference type="ARBA" id="ARBA00004651"/>
    </source>
</evidence>
<dbReference type="PANTHER" id="PTHR42718:SF9">
    <property type="entry name" value="MAJOR FACILITATOR SUPERFAMILY MULTIDRUG TRANSPORTER MFSC"/>
    <property type="match status" value="1"/>
</dbReference>
<dbReference type="Gene3D" id="1.20.1250.20">
    <property type="entry name" value="MFS general substrate transporter like domains"/>
    <property type="match status" value="1"/>
</dbReference>
<evidence type="ECO:0000256" key="6">
    <source>
        <dbReference type="ARBA" id="ARBA00023251"/>
    </source>
</evidence>
<feature type="transmembrane region" description="Helical" evidence="7">
    <location>
        <begin position="360"/>
        <end position="390"/>
    </location>
</feature>
<dbReference type="InterPro" id="IPR020846">
    <property type="entry name" value="MFS_dom"/>
</dbReference>
<feature type="transmembrane region" description="Helical" evidence="7">
    <location>
        <begin position="232"/>
        <end position="252"/>
    </location>
</feature>